<name>A0A5K1V1W5_ENTHI</name>
<accession>A0A5K1V1W5</accession>
<evidence type="ECO:0000313" key="2">
    <source>
        <dbReference type="Proteomes" id="UP000078387"/>
    </source>
</evidence>
<proteinExistence type="predicted"/>
<dbReference type="Proteomes" id="UP000078387">
    <property type="component" value="Unassembled WGS sequence"/>
</dbReference>
<dbReference type="VEuPathDB" id="AmoebaDB:KM1_094540"/>
<gene>
    <name evidence="1" type="ORF">CL6EHI_201240</name>
</gene>
<dbReference type="VEuPathDB" id="AmoebaDB:EHI_201240"/>
<dbReference type="EMBL" id="BDEQ01000001">
    <property type="protein sequence ID" value="GAT97175.1"/>
    <property type="molecule type" value="Genomic_DNA"/>
</dbReference>
<dbReference type="OMA" id="MNHIGKQ"/>
<dbReference type="VEuPathDB" id="AmoebaDB:EHI8A_132230"/>
<comment type="caution">
    <text evidence="1">The sequence shown here is derived from an EMBL/GenBank/DDBJ whole genome shotgun (WGS) entry which is preliminary data.</text>
</comment>
<protein>
    <submittedName>
        <fullName evidence="1">Uncharacterized protein</fullName>
    </submittedName>
</protein>
<organism evidence="1 2">
    <name type="scientific">Entamoeba histolytica</name>
    <dbReference type="NCBI Taxonomy" id="5759"/>
    <lineage>
        <taxon>Eukaryota</taxon>
        <taxon>Amoebozoa</taxon>
        <taxon>Evosea</taxon>
        <taxon>Archamoebae</taxon>
        <taxon>Mastigamoebida</taxon>
        <taxon>Entamoebidae</taxon>
        <taxon>Entamoeba</taxon>
    </lineage>
</organism>
<dbReference type="VEuPathDB" id="AmoebaDB:EHI5A_160250"/>
<reference evidence="1 2" key="1">
    <citation type="submission" date="2016-05" db="EMBL/GenBank/DDBJ databases">
        <title>First whole genome sequencing of Entamoeba histolytica HM1:IMSS-clone-6.</title>
        <authorList>
            <person name="Mukherjee Avik.K."/>
            <person name="Izumyama S."/>
            <person name="Nakada-Tsukui K."/>
            <person name="Nozaki T."/>
        </authorList>
    </citation>
    <scope>NUCLEOTIDE SEQUENCE [LARGE SCALE GENOMIC DNA]</scope>
    <source>
        <strain evidence="1 2">HM1:IMSS clone 6</strain>
    </source>
</reference>
<dbReference type="AlphaFoldDB" id="A0A5K1V1W5"/>
<dbReference type="VEuPathDB" id="AmoebaDB:EHI7A_123320"/>
<sequence length="264" mass="30690">MTKTYNKDEMNEVKRESKSFEGVQQGVLLALLNSIGFSFEFRRPERFAIKTVQYLIINNVYFNEKKLDFGSVIDEYCDKQYASEIKKDMSSNQIKTIKRRRDLNRAALTFNWLVGYAEQNGYTVHKRSTKSSKKTLQMEKINEISLNGQTIITQTQMSHIGKQMNQYIVSQFVKEEKSSTLPAFHPFSINLLQLNQKNKLPPCIDPPHQLSINPNLFYKNFNQPTNELISPSQNQNSLGIDFITNSYYNLSFAPVSPHYYSFVY</sequence>
<evidence type="ECO:0000313" key="1">
    <source>
        <dbReference type="EMBL" id="GAT97175.1"/>
    </source>
</evidence>